<evidence type="ECO:0000256" key="2">
    <source>
        <dbReference type="ARBA" id="ARBA00004117"/>
    </source>
</evidence>
<keyword evidence="6" id="KW-0969">Cilium</keyword>
<evidence type="ECO:0000313" key="6">
    <source>
        <dbReference type="EMBL" id="PVE44631.1"/>
    </source>
</evidence>
<keyword evidence="4 5" id="KW-0975">Bacterial flagellum</keyword>
<dbReference type="GO" id="GO:0009428">
    <property type="term" value="C:bacterial-type flagellum basal body, distal rod, P ring"/>
    <property type="evidence" value="ECO:0007669"/>
    <property type="project" value="InterPro"/>
</dbReference>
<organism evidence="6 7">
    <name type="scientific">Limnohabitans planktonicus II-D5</name>
    <dbReference type="NCBI Taxonomy" id="1293045"/>
    <lineage>
        <taxon>Bacteria</taxon>
        <taxon>Pseudomonadati</taxon>
        <taxon>Pseudomonadota</taxon>
        <taxon>Betaproteobacteria</taxon>
        <taxon>Burkholderiales</taxon>
        <taxon>Comamonadaceae</taxon>
        <taxon>Limnohabitans</taxon>
    </lineage>
</organism>
<keyword evidence="6" id="KW-0966">Cell projection</keyword>
<accession>A0A2T7UJ01</accession>
<proteinExistence type="inferred from homology"/>
<dbReference type="OrthoDB" id="9786431at2"/>
<keyword evidence="6" id="KW-0282">Flagellum</keyword>
<comment type="function">
    <text evidence="1 5">Assembles around the rod to form the L-ring and probably protects the motor/basal body from shearing forces during rotation.</text>
</comment>
<dbReference type="PRINTS" id="PR01010">
    <property type="entry name" value="FLGPRINGFLGI"/>
</dbReference>
<comment type="similarity">
    <text evidence="5">Belongs to the FlgI family.</text>
</comment>
<dbReference type="Pfam" id="PF02119">
    <property type="entry name" value="FlgI"/>
    <property type="match status" value="1"/>
</dbReference>
<keyword evidence="7" id="KW-1185">Reference proteome</keyword>
<evidence type="ECO:0000256" key="4">
    <source>
        <dbReference type="ARBA" id="ARBA00023143"/>
    </source>
</evidence>
<reference evidence="6" key="1">
    <citation type="submission" date="2017-04" db="EMBL/GenBank/DDBJ databases">
        <title>Unexpected and diverse lifestyles within the genus Limnohabitans.</title>
        <authorList>
            <person name="Kasalicky V."/>
            <person name="Mehrshad M."/>
            <person name="Andrei S.-A."/>
            <person name="Salcher M."/>
            <person name="Kratochvilova H."/>
            <person name="Simek K."/>
            <person name="Ghai R."/>
        </authorList>
    </citation>
    <scope>NUCLEOTIDE SEQUENCE [LARGE SCALE GENOMIC DNA]</scope>
    <source>
        <strain evidence="6">II-D5</strain>
    </source>
</reference>
<protein>
    <recommendedName>
        <fullName evidence="5">Flagellar P-ring protein</fullName>
    </recommendedName>
    <alternativeName>
        <fullName evidence="5">Basal body P-ring protein</fullName>
    </alternativeName>
</protein>
<gene>
    <name evidence="5" type="primary">flgI</name>
    <name evidence="6" type="ORF">H663_001020</name>
</gene>
<dbReference type="EMBL" id="LFYT02000001">
    <property type="protein sequence ID" value="PVE44631.1"/>
    <property type="molecule type" value="Genomic_DNA"/>
</dbReference>
<dbReference type="PANTHER" id="PTHR30381:SF0">
    <property type="entry name" value="FLAGELLAR P-RING PROTEIN"/>
    <property type="match status" value="1"/>
</dbReference>
<evidence type="ECO:0000313" key="7">
    <source>
        <dbReference type="Proteomes" id="UP000037507"/>
    </source>
</evidence>
<evidence type="ECO:0000256" key="1">
    <source>
        <dbReference type="ARBA" id="ARBA00002591"/>
    </source>
</evidence>
<dbReference type="GO" id="GO:0071973">
    <property type="term" value="P:bacterial-type flagellum-dependent cell motility"/>
    <property type="evidence" value="ECO:0007669"/>
    <property type="project" value="InterPro"/>
</dbReference>
<keyword evidence="3 5" id="KW-0732">Signal</keyword>
<comment type="caution">
    <text evidence="6">The sequence shown here is derived from an EMBL/GenBank/DDBJ whole genome shotgun (WGS) entry which is preliminary data.</text>
</comment>
<comment type="subcellular location">
    <subcellularLocation>
        <location evidence="2 5">Bacterial flagellum basal body</location>
    </subcellularLocation>
</comment>
<dbReference type="InterPro" id="IPR001782">
    <property type="entry name" value="Flag_FlgI"/>
</dbReference>
<dbReference type="PANTHER" id="PTHR30381">
    <property type="entry name" value="FLAGELLAR P-RING PERIPLASMIC PROTEIN FLGI"/>
    <property type="match status" value="1"/>
</dbReference>
<dbReference type="HAMAP" id="MF_00416">
    <property type="entry name" value="FlgI"/>
    <property type="match status" value="1"/>
</dbReference>
<feature type="chain" id="PRO_5015790804" description="Flagellar P-ring protein" evidence="5">
    <location>
        <begin position="26"/>
        <end position="374"/>
    </location>
</feature>
<dbReference type="NCBIfam" id="NF003676">
    <property type="entry name" value="PRK05303.1"/>
    <property type="match status" value="1"/>
</dbReference>
<feature type="signal peptide" evidence="5">
    <location>
        <begin position="1"/>
        <end position="25"/>
    </location>
</feature>
<dbReference type="STRING" id="1293045.H663_15275"/>
<evidence type="ECO:0000256" key="5">
    <source>
        <dbReference type="HAMAP-Rule" id="MF_00416"/>
    </source>
</evidence>
<name>A0A2T7UJ01_9BURK</name>
<dbReference type="GO" id="GO:0030288">
    <property type="term" value="C:outer membrane-bounded periplasmic space"/>
    <property type="evidence" value="ECO:0007669"/>
    <property type="project" value="InterPro"/>
</dbReference>
<dbReference type="Proteomes" id="UP000037507">
    <property type="component" value="Unassembled WGS sequence"/>
</dbReference>
<dbReference type="AlphaFoldDB" id="A0A2T7UJ01"/>
<dbReference type="GO" id="GO:0005198">
    <property type="term" value="F:structural molecule activity"/>
    <property type="evidence" value="ECO:0007669"/>
    <property type="project" value="InterPro"/>
</dbReference>
<comment type="subunit">
    <text evidence="5">The basal body constitutes a major portion of the flagellar organelle and consists of four rings (L,P,S, and M) mounted on a central rod.</text>
</comment>
<sequence precursor="true">MLKNSTIPLISLLLASAVTPLLCQAQPTRIKEIASVQGVRSNHLTGYGIVIGLDGTGDQTAQMPYTSQSISNYLKQQGIGLPSGGGPAPQLRNIASVIVTGKLPAFAEPGQLVDVVVSSIGNAKSLKGGTLITTPLKGADGEIYALAQGNVIVGGAGASQAGSRVQVNQLSVGRVVDGAQIERSVTTSLLQGPFIQLALNSSDFQTARKVTDAINTHFGTGTARALSGRSVQVDAPTDANERVSFLADLEEIKFEASLPAAMVVINARTGSIVFNQSVTLGPCAIAHGNLTITVSATPVISQPGALSSGSTVVKEKANIQMREGEGRLMYIAAAPKLEDVVRAINLMGATTQDLLHILEAMKAAGALLAELVVQ</sequence>
<evidence type="ECO:0000256" key="3">
    <source>
        <dbReference type="ARBA" id="ARBA00022729"/>
    </source>
</evidence>
<dbReference type="RefSeq" id="WP_053174668.1">
    <property type="nucleotide sequence ID" value="NZ_LFYT02000001.1"/>
</dbReference>